<dbReference type="Gene3D" id="1.10.630.10">
    <property type="entry name" value="Cytochrome P450"/>
    <property type="match status" value="1"/>
</dbReference>
<evidence type="ECO:0000256" key="4">
    <source>
        <dbReference type="ARBA" id="ARBA00022723"/>
    </source>
</evidence>
<dbReference type="Pfam" id="PF00067">
    <property type="entry name" value="p450"/>
    <property type="match status" value="1"/>
</dbReference>
<accession>A0A2T2ZZS4</accession>
<feature type="non-terminal residue" evidence="6">
    <location>
        <position position="1"/>
    </location>
</feature>
<dbReference type="InterPro" id="IPR001128">
    <property type="entry name" value="Cyt_P450"/>
</dbReference>
<dbReference type="InterPro" id="IPR050121">
    <property type="entry name" value="Cytochrome_P450_monoxygenase"/>
</dbReference>
<dbReference type="Proteomes" id="UP000241462">
    <property type="component" value="Unassembled WGS sequence"/>
</dbReference>
<dbReference type="STRING" id="2025994.A0A2T2ZZS4"/>
<evidence type="ECO:0000256" key="2">
    <source>
        <dbReference type="ARBA" id="ARBA00010617"/>
    </source>
</evidence>
<dbReference type="GO" id="GO:0005506">
    <property type="term" value="F:iron ion binding"/>
    <property type="evidence" value="ECO:0007669"/>
    <property type="project" value="InterPro"/>
</dbReference>
<dbReference type="SUPFAM" id="SSF48264">
    <property type="entry name" value="Cytochrome P450"/>
    <property type="match status" value="1"/>
</dbReference>
<dbReference type="AlphaFoldDB" id="A0A2T2ZZS4"/>
<keyword evidence="3" id="KW-0349">Heme</keyword>
<evidence type="ECO:0000256" key="3">
    <source>
        <dbReference type="ARBA" id="ARBA00022617"/>
    </source>
</evidence>
<keyword evidence="4" id="KW-0479">Metal-binding</keyword>
<dbReference type="GO" id="GO:0004497">
    <property type="term" value="F:monooxygenase activity"/>
    <property type="evidence" value="ECO:0007669"/>
    <property type="project" value="InterPro"/>
</dbReference>
<reference evidence="6 7" key="1">
    <citation type="journal article" date="2018" name="Mycol. Prog.">
        <title>Coniella lustricola, a new species from submerged detritus.</title>
        <authorList>
            <person name="Raudabaugh D.B."/>
            <person name="Iturriaga T."/>
            <person name="Carver A."/>
            <person name="Mondo S."/>
            <person name="Pangilinan J."/>
            <person name="Lipzen A."/>
            <person name="He G."/>
            <person name="Amirebrahimi M."/>
            <person name="Grigoriev I.V."/>
            <person name="Miller A.N."/>
        </authorList>
    </citation>
    <scope>NUCLEOTIDE SEQUENCE [LARGE SCALE GENOMIC DNA]</scope>
    <source>
        <strain evidence="6 7">B22-T-1</strain>
    </source>
</reference>
<gene>
    <name evidence="6" type="ORF">BD289DRAFT_357254</name>
</gene>
<sequence length="360" mass="40328">RDVVDFTYTGFTPVLRDRLQLRAGPNARLIQAFGIDNSFTTTDPSVHKAFQSAARKPLQELSQERWSALFDEAIRIIKQEKNLAMADDDVQKSTYSISLAQCVRRLCFEMVFHILFGTKPGTLSRQDVNIAALEINSQWLISKAKQVNTKSTALNSALLHLIAHSSNPATSSEAALNLILPAYETLWRVILLTFVSACHRQQDSNVLDTLNGLPGCLGRGDGEEQQVRLLAKEGLRLFPSTKRVHRCASLQDFCPNKIVSADIEACQRDPYIWGKDAPRFRPGRFEHLTGLQKNAYMPFGLRPHMCPASAAFGERMIVLLVGALHWELGKKRAKVLFNDPQLDGIVFKDLPTGRADTENW</sequence>
<evidence type="ECO:0000313" key="7">
    <source>
        <dbReference type="Proteomes" id="UP000241462"/>
    </source>
</evidence>
<dbReference type="OrthoDB" id="10029320at2759"/>
<comment type="similarity">
    <text evidence="2">Belongs to the cytochrome P450 family.</text>
</comment>
<dbReference type="EMBL" id="KZ678536">
    <property type="protein sequence ID" value="PSR80247.1"/>
    <property type="molecule type" value="Genomic_DNA"/>
</dbReference>
<feature type="non-terminal residue" evidence="6">
    <location>
        <position position="360"/>
    </location>
</feature>
<dbReference type="PANTHER" id="PTHR24305">
    <property type="entry name" value="CYTOCHROME P450"/>
    <property type="match status" value="1"/>
</dbReference>
<protein>
    <submittedName>
        <fullName evidence="6">Cytochrome P450</fullName>
    </submittedName>
</protein>
<organism evidence="6 7">
    <name type="scientific">Coniella lustricola</name>
    <dbReference type="NCBI Taxonomy" id="2025994"/>
    <lineage>
        <taxon>Eukaryota</taxon>
        <taxon>Fungi</taxon>
        <taxon>Dikarya</taxon>
        <taxon>Ascomycota</taxon>
        <taxon>Pezizomycotina</taxon>
        <taxon>Sordariomycetes</taxon>
        <taxon>Sordariomycetidae</taxon>
        <taxon>Diaporthales</taxon>
        <taxon>Schizoparmaceae</taxon>
        <taxon>Coniella</taxon>
    </lineage>
</organism>
<dbReference type="InParanoid" id="A0A2T2ZZS4"/>
<evidence type="ECO:0000256" key="5">
    <source>
        <dbReference type="ARBA" id="ARBA00023004"/>
    </source>
</evidence>
<dbReference type="PANTHER" id="PTHR24305:SF232">
    <property type="entry name" value="P450, PUTATIVE (EUROFUNG)-RELATED"/>
    <property type="match status" value="1"/>
</dbReference>
<keyword evidence="5" id="KW-0408">Iron</keyword>
<evidence type="ECO:0000313" key="6">
    <source>
        <dbReference type="EMBL" id="PSR80247.1"/>
    </source>
</evidence>
<name>A0A2T2ZZS4_9PEZI</name>
<dbReference type="InterPro" id="IPR036396">
    <property type="entry name" value="Cyt_P450_sf"/>
</dbReference>
<dbReference type="GO" id="GO:0020037">
    <property type="term" value="F:heme binding"/>
    <property type="evidence" value="ECO:0007669"/>
    <property type="project" value="InterPro"/>
</dbReference>
<dbReference type="GO" id="GO:0016705">
    <property type="term" value="F:oxidoreductase activity, acting on paired donors, with incorporation or reduction of molecular oxygen"/>
    <property type="evidence" value="ECO:0007669"/>
    <property type="project" value="InterPro"/>
</dbReference>
<keyword evidence="7" id="KW-1185">Reference proteome</keyword>
<evidence type="ECO:0000256" key="1">
    <source>
        <dbReference type="ARBA" id="ARBA00001971"/>
    </source>
</evidence>
<comment type="cofactor">
    <cofactor evidence="1">
        <name>heme</name>
        <dbReference type="ChEBI" id="CHEBI:30413"/>
    </cofactor>
</comment>
<proteinExistence type="inferred from homology"/>